<organism evidence="8 9">
    <name type="scientific">Quillaja saponaria</name>
    <name type="common">Soap bark tree</name>
    <dbReference type="NCBI Taxonomy" id="32244"/>
    <lineage>
        <taxon>Eukaryota</taxon>
        <taxon>Viridiplantae</taxon>
        <taxon>Streptophyta</taxon>
        <taxon>Embryophyta</taxon>
        <taxon>Tracheophyta</taxon>
        <taxon>Spermatophyta</taxon>
        <taxon>Magnoliopsida</taxon>
        <taxon>eudicotyledons</taxon>
        <taxon>Gunneridae</taxon>
        <taxon>Pentapetalae</taxon>
        <taxon>rosids</taxon>
        <taxon>fabids</taxon>
        <taxon>Fabales</taxon>
        <taxon>Quillajaceae</taxon>
        <taxon>Quillaja</taxon>
    </lineage>
</organism>
<sequence>MQQQRMGFREYVEALELEKRKIEVFQRELPLCLELITQAIETCRKQSSGTTTECNLHGHSECSVQTSTEGPVLEEFIPIKKRASSNCEDEDDDSEQHSHKAKISKDKNTDKKKSDWLRSVQLWNSDPTTDEDVPKKAMVMEVTRNGGAFQPFQREKSVGKANASTTKAPTSAAPVPANSSTAGAVTGGNAGTSKKEEKEGQSQRKQRRCWSPELHKRFLHALQQLGGPDVATPKQIRDLMKVDGLTNDEVKSHLQKFRLHTKRPNPTIHSNANQQTPQLIFVGGILMQPSEYAAMSTSTASGELSNNAPNGIYAPVALHPSKSPRRPTLIQRPQPKRSELSEQSPSEERGSHSEGRDHSNSPATSSSTHTTTTSPV</sequence>
<dbReference type="EMBL" id="JARAOO010000010">
    <property type="protein sequence ID" value="KAJ7954065.1"/>
    <property type="molecule type" value="Genomic_DNA"/>
</dbReference>
<dbReference type="InterPro" id="IPR001005">
    <property type="entry name" value="SANT/Myb"/>
</dbReference>
<protein>
    <submittedName>
        <fullName evidence="8">Myb-like transcription factor family protein</fullName>
    </submittedName>
</protein>
<evidence type="ECO:0000256" key="1">
    <source>
        <dbReference type="ARBA" id="ARBA00004123"/>
    </source>
</evidence>
<evidence type="ECO:0000256" key="3">
    <source>
        <dbReference type="ARBA" id="ARBA00023125"/>
    </source>
</evidence>
<proteinExistence type="predicted"/>
<evidence type="ECO:0000259" key="7">
    <source>
        <dbReference type="PROSITE" id="PS51294"/>
    </source>
</evidence>
<dbReference type="Gene3D" id="1.10.10.60">
    <property type="entry name" value="Homeodomain-like"/>
    <property type="match status" value="1"/>
</dbReference>
<dbReference type="KEGG" id="qsa:O6P43_025680"/>
<dbReference type="Pfam" id="PF00249">
    <property type="entry name" value="Myb_DNA-binding"/>
    <property type="match status" value="1"/>
</dbReference>
<evidence type="ECO:0000256" key="6">
    <source>
        <dbReference type="SAM" id="MobiDB-lite"/>
    </source>
</evidence>
<dbReference type="NCBIfam" id="TIGR01557">
    <property type="entry name" value="myb_SHAQKYF"/>
    <property type="match status" value="1"/>
</dbReference>
<keyword evidence="3" id="KW-0238">DNA-binding</keyword>
<comment type="subcellular location">
    <subcellularLocation>
        <location evidence="1">Nucleus</location>
    </subcellularLocation>
</comment>
<feature type="domain" description="HTH myb-type" evidence="7">
    <location>
        <begin position="202"/>
        <end position="262"/>
    </location>
</feature>
<dbReference type="PANTHER" id="PTHR31003">
    <property type="entry name" value="MYB FAMILY TRANSCRIPTION FACTOR"/>
    <property type="match status" value="1"/>
</dbReference>
<reference evidence="8" key="1">
    <citation type="journal article" date="2023" name="Science">
        <title>Elucidation of the pathway for biosynthesis of saponin adjuvants from the soapbark tree.</title>
        <authorList>
            <person name="Reed J."/>
            <person name="Orme A."/>
            <person name="El-Demerdash A."/>
            <person name="Owen C."/>
            <person name="Martin L.B.B."/>
            <person name="Misra R.C."/>
            <person name="Kikuchi S."/>
            <person name="Rejzek M."/>
            <person name="Martin A.C."/>
            <person name="Harkess A."/>
            <person name="Leebens-Mack J."/>
            <person name="Louveau T."/>
            <person name="Stephenson M.J."/>
            <person name="Osbourn A."/>
        </authorList>
    </citation>
    <scope>NUCLEOTIDE SEQUENCE</scope>
    <source>
        <strain evidence="8">S10</strain>
    </source>
</reference>
<evidence type="ECO:0000313" key="9">
    <source>
        <dbReference type="Proteomes" id="UP001163823"/>
    </source>
</evidence>
<dbReference type="GO" id="GO:0003677">
    <property type="term" value="F:DNA binding"/>
    <property type="evidence" value="ECO:0007669"/>
    <property type="project" value="UniProtKB-KW"/>
</dbReference>
<dbReference type="Pfam" id="PF26575">
    <property type="entry name" value="HHO5_N"/>
    <property type="match status" value="1"/>
</dbReference>
<feature type="region of interest" description="Disordered" evidence="6">
    <location>
        <begin position="81"/>
        <end position="111"/>
    </location>
</feature>
<keyword evidence="9" id="KW-1185">Reference proteome</keyword>
<feature type="compositionally biased region" description="Basic and acidic residues" evidence="6">
    <location>
        <begin position="95"/>
        <end position="111"/>
    </location>
</feature>
<dbReference type="FunFam" id="1.10.10.60:FF:000002">
    <property type="entry name" value="Myb family transcription factor"/>
    <property type="match status" value="1"/>
</dbReference>
<evidence type="ECO:0000256" key="4">
    <source>
        <dbReference type="ARBA" id="ARBA00023163"/>
    </source>
</evidence>
<dbReference type="AlphaFoldDB" id="A0AAD7L9G0"/>
<dbReference type="Proteomes" id="UP001163823">
    <property type="component" value="Chromosome 10"/>
</dbReference>
<dbReference type="PANTHER" id="PTHR31003:SF16">
    <property type="entry name" value="TRANSCRIPTION FACTOR HHO2"/>
    <property type="match status" value="1"/>
</dbReference>
<keyword evidence="4" id="KW-0804">Transcription</keyword>
<dbReference type="InterPro" id="IPR006447">
    <property type="entry name" value="Myb_dom_plants"/>
</dbReference>
<feature type="compositionally biased region" description="Low complexity" evidence="6">
    <location>
        <begin position="360"/>
        <end position="376"/>
    </location>
</feature>
<feature type="region of interest" description="Disordered" evidence="6">
    <location>
        <begin position="146"/>
        <end position="210"/>
    </location>
</feature>
<evidence type="ECO:0000256" key="2">
    <source>
        <dbReference type="ARBA" id="ARBA00023015"/>
    </source>
</evidence>
<keyword evidence="5" id="KW-0539">Nucleus</keyword>
<accession>A0AAD7L9G0</accession>
<dbReference type="InterPro" id="IPR009057">
    <property type="entry name" value="Homeodomain-like_sf"/>
</dbReference>
<dbReference type="PROSITE" id="PS51294">
    <property type="entry name" value="HTH_MYB"/>
    <property type="match status" value="1"/>
</dbReference>
<feature type="compositionally biased region" description="Basic and acidic residues" evidence="6">
    <location>
        <begin position="336"/>
        <end position="359"/>
    </location>
</feature>
<evidence type="ECO:0000256" key="5">
    <source>
        <dbReference type="ARBA" id="ARBA00023242"/>
    </source>
</evidence>
<dbReference type="InterPro" id="IPR058673">
    <property type="entry name" value="HHO5-like_N"/>
</dbReference>
<gene>
    <name evidence="8" type="ORF">O6P43_025680</name>
</gene>
<dbReference type="GO" id="GO:0003700">
    <property type="term" value="F:DNA-binding transcription factor activity"/>
    <property type="evidence" value="ECO:0007669"/>
    <property type="project" value="InterPro"/>
</dbReference>
<name>A0AAD7L9G0_QUISA</name>
<feature type="region of interest" description="Disordered" evidence="6">
    <location>
        <begin position="311"/>
        <end position="376"/>
    </location>
</feature>
<feature type="compositionally biased region" description="Basic and acidic residues" evidence="6">
    <location>
        <begin position="193"/>
        <end position="202"/>
    </location>
</feature>
<dbReference type="SUPFAM" id="SSF46689">
    <property type="entry name" value="Homeodomain-like"/>
    <property type="match status" value="1"/>
</dbReference>
<dbReference type="GO" id="GO:0005634">
    <property type="term" value="C:nucleus"/>
    <property type="evidence" value="ECO:0007669"/>
    <property type="project" value="UniProtKB-SubCell"/>
</dbReference>
<evidence type="ECO:0000313" key="8">
    <source>
        <dbReference type="EMBL" id="KAJ7954065.1"/>
    </source>
</evidence>
<feature type="compositionally biased region" description="Low complexity" evidence="6">
    <location>
        <begin position="160"/>
        <end position="184"/>
    </location>
</feature>
<dbReference type="InterPro" id="IPR017930">
    <property type="entry name" value="Myb_dom"/>
</dbReference>
<comment type="caution">
    <text evidence="8">The sequence shown here is derived from an EMBL/GenBank/DDBJ whole genome shotgun (WGS) entry which is preliminary data.</text>
</comment>
<keyword evidence="2" id="KW-0805">Transcription regulation</keyword>
<dbReference type="InterPro" id="IPR044787">
    <property type="entry name" value="HHO5-like"/>
</dbReference>